<protein>
    <submittedName>
        <fullName evidence="3">Nucleotidyltransferase family protein</fullName>
    </submittedName>
</protein>
<keyword evidence="3" id="KW-0808">Transferase</keyword>
<dbReference type="RefSeq" id="WP_167676705.1">
    <property type="nucleotide sequence ID" value="NZ_CP050313.1"/>
</dbReference>
<dbReference type="Proteomes" id="UP000502608">
    <property type="component" value="Chromosome"/>
</dbReference>
<accession>A0A6G9QI09</accession>
<feature type="domain" description="MobA-like NTP transferase" evidence="2">
    <location>
        <begin position="13"/>
        <end position="193"/>
    </location>
</feature>
<reference evidence="3 4" key="1">
    <citation type="submission" date="2020-03" db="EMBL/GenBank/DDBJ databases">
        <title>Complete genome sequence of Shewanella sp.</title>
        <authorList>
            <person name="Kim Y.-S."/>
            <person name="Kim S.-J."/>
            <person name="Jung H.-K."/>
            <person name="Kim K.-H."/>
        </authorList>
    </citation>
    <scope>NUCLEOTIDE SEQUENCE [LARGE SCALE GENOMIC DNA]</scope>
    <source>
        <strain evidence="3 4">PN3F2</strain>
    </source>
</reference>
<dbReference type="CDD" id="cd04182">
    <property type="entry name" value="GT_2_like_f"/>
    <property type="match status" value="1"/>
</dbReference>
<sequence length="224" mass="24728">MPELVTMTKKLVCVILAAGASRRFNGVKQLAQLTESQYLLAQTISQLNLTIQHYVEKVPLNDIEFVASAVVLGANQSQIAKQLVSSPKELLTMVDIIDNPNWAQGLSSSIHRAVDFAMLHQADGLLIALGDQVAITALDFTQLIQQWDRTRQTTCAFYQQDIGVPAIFLADDFDALRELDGDNGAKKVLKQRQNANSLTQVELTHAAIDIDTPADLSWWLANKE</sequence>
<dbReference type="InterPro" id="IPR029044">
    <property type="entry name" value="Nucleotide-diphossugar_trans"/>
</dbReference>
<evidence type="ECO:0000259" key="2">
    <source>
        <dbReference type="Pfam" id="PF12804"/>
    </source>
</evidence>
<dbReference type="EMBL" id="CP050313">
    <property type="protein sequence ID" value="QIR14194.1"/>
    <property type="molecule type" value="Genomic_DNA"/>
</dbReference>
<dbReference type="PANTHER" id="PTHR43777">
    <property type="entry name" value="MOLYBDENUM COFACTOR CYTIDYLYLTRANSFERASE"/>
    <property type="match status" value="1"/>
</dbReference>
<evidence type="ECO:0000313" key="3">
    <source>
        <dbReference type="EMBL" id="QIR14194.1"/>
    </source>
</evidence>
<dbReference type="PANTHER" id="PTHR43777:SF1">
    <property type="entry name" value="MOLYBDENUM COFACTOR CYTIDYLYLTRANSFERASE"/>
    <property type="match status" value="1"/>
</dbReference>
<proteinExistence type="predicted"/>
<dbReference type="Pfam" id="PF12804">
    <property type="entry name" value="NTP_transf_3"/>
    <property type="match status" value="1"/>
</dbReference>
<dbReference type="KEGG" id="saes:HBH39_06585"/>
<dbReference type="InterPro" id="IPR025877">
    <property type="entry name" value="MobA-like_NTP_Trfase"/>
</dbReference>
<organism evidence="3 4">
    <name type="scientific">Shewanella aestuarii</name>
    <dbReference type="NCBI Taxonomy" id="1028752"/>
    <lineage>
        <taxon>Bacteria</taxon>
        <taxon>Pseudomonadati</taxon>
        <taxon>Pseudomonadota</taxon>
        <taxon>Gammaproteobacteria</taxon>
        <taxon>Alteromonadales</taxon>
        <taxon>Shewanellaceae</taxon>
        <taxon>Shewanella</taxon>
    </lineage>
</organism>
<name>A0A6G9QI09_9GAMM</name>
<evidence type="ECO:0000256" key="1">
    <source>
        <dbReference type="ARBA" id="ARBA00022842"/>
    </source>
</evidence>
<evidence type="ECO:0000313" key="4">
    <source>
        <dbReference type="Proteomes" id="UP000502608"/>
    </source>
</evidence>
<keyword evidence="1" id="KW-0460">Magnesium</keyword>
<dbReference type="SUPFAM" id="SSF53448">
    <property type="entry name" value="Nucleotide-diphospho-sugar transferases"/>
    <property type="match status" value="1"/>
</dbReference>
<dbReference type="Gene3D" id="3.90.550.10">
    <property type="entry name" value="Spore Coat Polysaccharide Biosynthesis Protein SpsA, Chain A"/>
    <property type="match status" value="1"/>
</dbReference>
<dbReference type="AlphaFoldDB" id="A0A6G9QI09"/>
<gene>
    <name evidence="3" type="ORF">HBH39_06585</name>
</gene>
<keyword evidence="4" id="KW-1185">Reference proteome</keyword>
<dbReference type="GO" id="GO:0016779">
    <property type="term" value="F:nucleotidyltransferase activity"/>
    <property type="evidence" value="ECO:0007669"/>
    <property type="project" value="UniProtKB-ARBA"/>
</dbReference>